<protein>
    <submittedName>
        <fullName evidence="2">Uncharacterized protein</fullName>
    </submittedName>
</protein>
<dbReference type="AlphaFoldDB" id="A0A9Q8L636"/>
<evidence type="ECO:0000313" key="2">
    <source>
        <dbReference type="EMBL" id="UJO11527.1"/>
    </source>
</evidence>
<evidence type="ECO:0000256" key="1">
    <source>
        <dbReference type="SAM" id="MobiDB-lite"/>
    </source>
</evidence>
<feature type="compositionally biased region" description="Polar residues" evidence="1">
    <location>
        <begin position="198"/>
        <end position="214"/>
    </location>
</feature>
<reference evidence="2" key="1">
    <citation type="submission" date="2021-12" db="EMBL/GenBank/DDBJ databases">
        <authorList>
            <person name="Zaccaron A."/>
            <person name="Stergiopoulos I."/>
        </authorList>
    </citation>
    <scope>NUCLEOTIDE SEQUENCE</scope>
    <source>
        <strain evidence="2">Race5_Kim</strain>
    </source>
</reference>
<accession>A0A9Q8L636</accession>
<keyword evidence="3" id="KW-1185">Reference proteome</keyword>
<dbReference type="OrthoDB" id="5395975at2759"/>
<dbReference type="RefSeq" id="XP_047755893.1">
    <property type="nucleotide sequence ID" value="XM_047900168.1"/>
</dbReference>
<name>A0A9Q8L636_PASFU</name>
<dbReference type="EMBL" id="CP090163">
    <property type="protein sequence ID" value="UJO11527.1"/>
    <property type="molecule type" value="Genomic_DNA"/>
</dbReference>
<dbReference type="Proteomes" id="UP000756132">
    <property type="component" value="Chromosome 1"/>
</dbReference>
<feature type="compositionally biased region" description="Polar residues" evidence="1">
    <location>
        <begin position="243"/>
        <end position="256"/>
    </location>
</feature>
<organism evidence="2 3">
    <name type="scientific">Passalora fulva</name>
    <name type="common">Tomato leaf mold</name>
    <name type="synonym">Cladosporium fulvum</name>
    <dbReference type="NCBI Taxonomy" id="5499"/>
    <lineage>
        <taxon>Eukaryota</taxon>
        <taxon>Fungi</taxon>
        <taxon>Dikarya</taxon>
        <taxon>Ascomycota</taxon>
        <taxon>Pezizomycotina</taxon>
        <taxon>Dothideomycetes</taxon>
        <taxon>Dothideomycetidae</taxon>
        <taxon>Mycosphaerellales</taxon>
        <taxon>Mycosphaerellaceae</taxon>
        <taxon>Fulvia</taxon>
    </lineage>
</organism>
<dbReference type="GeneID" id="71980898"/>
<reference evidence="2" key="2">
    <citation type="journal article" date="2022" name="Microb. Genom.">
        <title>A chromosome-scale genome assembly of the tomato pathogen Cladosporium fulvum reveals a compartmentalized genome architecture and the presence of a dispensable chromosome.</title>
        <authorList>
            <person name="Zaccaron A.Z."/>
            <person name="Chen L.H."/>
            <person name="Samaras A."/>
            <person name="Stergiopoulos I."/>
        </authorList>
    </citation>
    <scope>NUCLEOTIDE SEQUENCE</scope>
    <source>
        <strain evidence="2">Race5_Kim</strain>
    </source>
</reference>
<gene>
    <name evidence="2" type="ORF">CLAFUR5_01020</name>
</gene>
<sequence>MVHTRLLVHAGARSGLRDDEQFIFQAEAYADLDSNRALRRHPGTSRQPLDRLKDHIYAQEQSSISHRASPQKQAASQPLRVFDIQVAHAITYVEDTQLAYTALESQLPTPSRISCTKTPRKTAVHEATLGATTHTIDYAIPTPCKVTPARCAIPPFVTETAPRSSRSYSWPGNAPWSQSSYLISPALARSSKRKRLNENPSSTSQQRHATTPATARSALRFPSPAKRRKSTQGVVGRDKISGANGNSSELPTSYSVSDEAGSLRRRARTSQRSASDPGPQSLNFRGRVPQNAASQRENTSPIKYGATLKQTHQVAGIEAVHAPTSATERDETTAHSHKPVDMHSLPAAIFPPTAAVGQQFGTHVTPALQRLIAGDIAKCFKPTLEIRAIDNLERGHWRMQMPSWPSEQLAAFWRNLEHYIAGGNAGWGVWCTREPDTCFRSNSERTEERHGRPAECCGTEVSTGHSTIRVYCWGEVVQHVYLLLYVASNSKVRKSGLQWLDSQGTVVVQMPTNGSTRSK</sequence>
<proteinExistence type="predicted"/>
<feature type="region of interest" description="Disordered" evidence="1">
    <location>
        <begin position="189"/>
        <end position="298"/>
    </location>
</feature>
<evidence type="ECO:0000313" key="3">
    <source>
        <dbReference type="Proteomes" id="UP000756132"/>
    </source>
</evidence>
<dbReference type="KEGG" id="ffu:CLAFUR5_01020"/>